<protein>
    <submittedName>
        <fullName evidence="1">Uncharacterized protein</fullName>
    </submittedName>
</protein>
<dbReference type="RefSeq" id="WP_149499999.1">
    <property type="nucleotide sequence ID" value="NZ_JASZZN010000074.1"/>
</dbReference>
<keyword evidence="2" id="KW-1185">Reference proteome</keyword>
<evidence type="ECO:0000313" key="2">
    <source>
        <dbReference type="Proteomes" id="UP001239462"/>
    </source>
</evidence>
<accession>A0ABT7PSK4</accession>
<name>A0ABT7PSK4_9BACT</name>
<dbReference type="Proteomes" id="UP001239462">
    <property type="component" value="Unassembled WGS sequence"/>
</dbReference>
<sequence length="112" mass="12446">MEADGSGFPPDSIRQHLLDTGGRWALHVDTSGPERVKACKILHCDLNTTLEEVKRMKDRMPGIVYTGTRAEAEWMRHRLEDFGFSASVLRAGDDSKATNLDVSNGLQRGMTD</sequence>
<proteinExistence type="predicted"/>
<comment type="caution">
    <text evidence="1">The sequence shown here is derived from an EMBL/GenBank/DDBJ whole genome shotgun (WGS) entry which is preliminary data.</text>
</comment>
<reference evidence="1 2" key="1">
    <citation type="submission" date="2023-06" db="EMBL/GenBank/DDBJ databases">
        <title>Roseiconus lacunae JC819 isolated from Gulf of Mannar region, Tamil Nadu.</title>
        <authorList>
            <person name="Pk S."/>
            <person name="Ch S."/>
            <person name="Ch V.R."/>
        </authorList>
    </citation>
    <scope>NUCLEOTIDE SEQUENCE [LARGE SCALE GENOMIC DNA]</scope>
    <source>
        <strain evidence="1 2">JC819</strain>
    </source>
</reference>
<evidence type="ECO:0000313" key="1">
    <source>
        <dbReference type="EMBL" id="MDM4019482.1"/>
    </source>
</evidence>
<gene>
    <name evidence="1" type="ORF">QTN89_28780</name>
</gene>
<dbReference type="EMBL" id="JASZZN010000074">
    <property type="protein sequence ID" value="MDM4019482.1"/>
    <property type="molecule type" value="Genomic_DNA"/>
</dbReference>
<organism evidence="1 2">
    <name type="scientific">Roseiconus lacunae</name>
    <dbReference type="NCBI Taxonomy" id="2605694"/>
    <lineage>
        <taxon>Bacteria</taxon>
        <taxon>Pseudomonadati</taxon>
        <taxon>Planctomycetota</taxon>
        <taxon>Planctomycetia</taxon>
        <taxon>Pirellulales</taxon>
        <taxon>Pirellulaceae</taxon>
        <taxon>Roseiconus</taxon>
    </lineage>
</organism>